<organism evidence="2 3">
    <name type="scientific">Klebsormidium nitens</name>
    <name type="common">Green alga</name>
    <name type="synonym">Ulothrix nitens</name>
    <dbReference type="NCBI Taxonomy" id="105231"/>
    <lineage>
        <taxon>Eukaryota</taxon>
        <taxon>Viridiplantae</taxon>
        <taxon>Streptophyta</taxon>
        <taxon>Klebsormidiophyceae</taxon>
        <taxon>Klebsormidiales</taxon>
        <taxon>Klebsormidiaceae</taxon>
        <taxon>Klebsormidium</taxon>
    </lineage>
</organism>
<dbReference type="EMBL" id="DF236967">
    <property type="protein sequence ID" value="GAQ78741.1"/>
    <property type="molecule type" value="Genomic_DNA"/>
</dbReference>
<dbReference type="InterPro" id="IPR040320">
    <property type="entry name" value="At4g37920-like"/>
</dbReference>
<feature type="compositionally biased region" description="Acidic residues" evidence="1">
    <location>
        <begin position="160"/>
        <end position="172"/>
    </location>
</feature>
<feature type="compositionally biased region" description="Polar residues" evidence="1">
    <location>
        <begin position="115"/>
        <end position="124"/>
    </location>
</feature>
<dbReference type="PANTHER" id="PTHR31755:SF3">
    <property type="entry name" value="EXOCYST COMPLEX COMPONENT SEC6"/>
    <property type="match status" value="1"/>
</dbReference>
<keyword evidence="3" id="KW-1185">Reference proteome</keyword>
<protein>
    <submittedName>
        <fullName evidence="2">Uncharacterized protein</fullName>
    </submittedName>
</protein>
<proteinExistence type="predicted"/>
<feature type="compositionally biased region" description="Polar residues" evidence="1">
    <location>
        <begin position="47"/>
        <end position="64"/>
    </location>
</feature>
<evidence type="ECO:0000256" key="1">
    <source>
        <dbReference type="SAM" id="MobiDB-lite"/>
    </source>
</evidence>
<gene>
    <name evidence="2" type="ORF">KFL_000180240</name>
</gene>
<evidence type="ECO:0000313" key="2">
    <source>
        <dbReference type="EMBL" id="GAQ78741.1"/>
    </source>
</evidence>
<dbReference type="Proteomes" id="UP000054558">
    <property type="component" value="Unassembled WGS sequence"/>
</dbReference>
<name>A0A1Y1HP41_KLENI</name>
<feature type="compositionally biased region" description="Polar residues" evidence="1">
    <location>
        <begin position="79"/>
        <end position="102"/>
    </location>
</feature>
<feature type="compositionally biased region" description="Low complexity" evidence="1">
    <location>
        <begin position="129"/>
        <end position="149"/>
    </location>
</feature>
<evidence type="ECO:0000313" key="3">
    <source>
        <dbReference type="Proteomes" id="UP000054558"/>
    </source>
</evidence>
<accession>A0A1Y1HP41</accession>
<dbReference type="AlphaFoldDB" id="A0A1Y1HP41"/>
<reference evidence="2 3" key="1">
    <citation type="journal article" date="2014" name="Nat. Commun.">
        <title>Klebsormidium flaccidum genome reveals primary factors for plant terrestrial adaptation.</title>
        <authorList>
            <person name="Hori K."/>
            <person name="Maruyama F."/>
            <person name="Fujisawa T."/>
            <person name="Togashi T."/>
            <person name="Yamamoto N."/>
            <person name="Seo M."/>
            <person name="Sato S."/>
            <person name="Yamada T."/>
            <person name="Mori H."/>
            <person name="Tajima N."/>
            <person name="Moriyama T."/>
            <person name="Ikeuchi M."/>
            <person name="Watanabe M."/>
            <person name="Wada H."/>
            <person name="Kobayashi K."/>
            <person name="Saito M."/>
            <person name="Masuda T."/>
            <person name="Sasaki-Sekimoto Y."/>
            <person name="Mashiguchi K."/>
            <person name="Awai K."/>
            <person name="Shimojima M."/>
            <person name="Masuda S."/>
            <person name="Iwai M."/>
            <person name="Nobusawa T."/>
            <person name="Narise T."/>
            <person name="Kondo S."/>
            <person name="Saito H."/>
            <person name="Sato R."/>
            <person name="Murakawa M."/>
            <person name="Ihara Y."/>
            <person name="Oshima-Yamada Y."/>
            <person name="Ohtaka K."/>
            <person name="Satoh M."/>
            <person name="Sonobe K."/>
            <person name="Ishii M."/>
            <person name="Ohtani R."/>
            <person name="Kanamori-Sato M."/>
            <person name="Honoki R."/>
            <person name="Miyazaki D."/>
            <person name="Mochizuki H."/>
            <person name="Umetsu J."/>
            <person name="Higashi K."/>
            <person name="Shibata D."/>
            <person name="Kamiya Y."/>
            <person name="Sato N."/>
            <person name="Nakamura Y."/>
            <person name="Tabata S."/>
            <person name="Ida S."/>
            <person name="Kurokawa K."/>
            <person name="Ohta H."/>
        </authorList>
    </citation>
    <scope>NUCLEOTIDE SEQUENCE [LARGE SCALE GENOMIC DNA]</scope>
    <source>
        <strain evidence="2 3">NIES-2285</strain>
    </source>
</reference>
<dbReference type="OMA" id="KEWSNIR"/>
<dbReference type="PANTHER" id="PTHR31755">
    <property type="entry name" value="FOLATE RECEPTOR-LIKE"/>
    <property type="match status" value="1"/>
</dbReference>
<feature type="region of interest" description="Disordered" evidence="1">
    <location>
        <begin position="41"/>
        <end position="178"/>
    </location>
</feature>
<sequence>MPLLYSGREWQGGLALPLLPDLQPFRKGRAASLRAGAESEHLGVLNVPQQSAEHSESAPQVNSLPQSAPPTPGSATSPENHTTPSSSNHQQPQDEATQQQNAERIANGAHAGPSGQDQHAQTLSDEPPESSGSNQSSSVKQSSPSGSNQMPSDSVRPEQEVPDEPLDGDEGGEPMYGSRTLRDVCDKLIAVFTVEKPEVADWKRLLALSSEWASIRPKFYTHVKRRAKEAEDDGNPEYALQLYSLQRRLNKVEDEMAAHDKLLAEVEAETDWNSMVVRRREEFTQDFFQHIRIRADSQFNELGRRDELVNLSAKLVTAIQVHDNIQKDEALMLKAEEKFLGLLDSPDLSTLDSKIDQLAQTGGLDPALLLTMSKAYCAAKDTNLVRDEVKDIMAHMYFKAQQSQQMYLPKEVRILRYLITIDDPQERYRALEQAFEPGDESDPFEDAENAMLYTTPEALYEVVSSVLKAYFTGAKASTMLKEAAALMRPKVIDRIKLLKDMIQKDFL</sequence>
<dbReference type="OrthoDB" id="509361at2759"/>